<keyword evidence="3" id="KW-1185">Reference proteome</keyword>
<dbReference type="KEGG" id="pshq:F3W81_05570"/>
<keyword evidence="1" id="KW-0472">Membrane</keyword>
<evidence type="ECO:0000313" key="3">
    <source>
        <dbReference type="Proteomes" id="UP000594118"/>
    </source>
</evidence>
<proteinExistence type="predicted"/>
<feature type="transmembrane region" description="Helical" evidence="1">
    <location>
        <begin position="31"/>
        <end position="53"/>
    </location>
</feature>
<sequence length="146" mass="16672">MSDPEGRLSDHPAPDSTVGGFARHMWHDHRLGTLAFLAALVLVGLFTLRLMLFSMHYRDGDWRNPVPEAWMTPAFVAHAWHVPRPQVYRFLNYRARPDHALTLSDIAEKQGLSEDQLLARLNIWLLQWKLDHPPVVAPEPPLGEGQ</sequence>
<organism evidence="2 3">
    <name type="scientific">Pseudooceanicola spongiae</name>
    <dbReference type="NCBI Taxonomy" id="2613965"/>
    <lineage>
        <taxon>Bacteria</taxon>
        <taxon>Pseudomonadati</taxon>
        <taxon>Pseudomonadota</taxon>
        <taxon>Alphaproteobacteria</taxon>
        <taxon>Rhodobacterales</taxon>
        <taxon>Paracoccaceae</taxon>
        <taxon>Pseudooceanicola</taxon>
    </lineage>
</organism>
<evidence type="ECO:0000256" key="1">
    <source>
        <dbReference type="SAM" id="Phobius"/>
    </source>
</evidence>
<name>A0A7L9WLT0_9RHOB</name>
<gene>
    <name evidence="2" type="ORF">F3W81_05570</name>
</gene>
<reference evidence="2 3" key="1">
    <citation type="submission" date="2019-10" db="EMBL/GenBank/DDBJ databases">
        <title>Pseudopuniceibacterium sp. HQ09 islated from Antarctica.</title>
        <authorList>
            <person name="Liao L."/>
            <person name="Su S."/>
            <person name="Chen B."/>
            <person name="Yu Y."/>
        </authorList>
    </citation>
    <scope>NUCLEOTIDE SEQUENCE [LARGE SCALE GENOMIC DNA]</scope>
    <source>
        <strain evidence="2 3">HQ09</strain>
    </source>
</reference>
<keyword evidence="1" id="KW-1133">Transmembrane helix</keyword>
<dbReference type="RefSeq" id="WP_193082654.1">
    <property type="nucleotide sequence ID" value="NZ_CP045201.1"/>
</dbReference>
<dbReference type="Proteomes" id="UP000594118">
    <property type="component" value="Chromosome"/>
</dbReference>
<dbReference type="EMBL" id="CP045201">
    <property type="protein sequence ID" value="QOL80336.1"/>
    <property type="molecule type" value="Genomic_DNA"/>
</dbReference>
<keyword evidence="1" id="KW-0812">Transmembrane</keyword>
<evidence type="ECO:0000313" key="2">
    <source>
        <dbReference type="EMBL" id="QOL80336.1"/>
    </source>
</evidence>
<dbReference type="AlphaFoldDB" id="A0A7L9WLT0"/>
<protein>
    <submittedName>
        <fullName evidence="2">Uncharacterized protein</fullName>
    </submittedName>
</protein>
<accession>A0A7L9WLT0</accession>